<evidence type="ECO:0008006" key="3">
    <source>
        <dbReference type="Google" id="ProtNLM"/>
    </source>
</evidence>
<proteinExistence type="predicted"/>
<dbReference type="RefSeq" id="WP_155462975.1">
    <property type="nucleotide sequence ID" value="NZ_WNKY01000005.1"/>
</dbReference>
<dbReference type="OrthoDB" id="5918411at2"/>
<dbReference type="Proteomes" id="UP000475582">
    <property type="component" value="Unassembled WGS sequence"/>
</dbReference>
<organism evidence="1 2">
    <name type="scientific">Duganella radicis</name>
    <dbReference type="NCBI Taxonomy" id="551988"/>
    <lineage>
        <taxon>Bacteria</taxon>
        <taxon>Pseudomonadati</taxon>
        <taxon>Pseudomonadota</taxon>
        <taxon>Betaproteobacteria</taxon>
        <taxon>Burkholderiales</taxon>
        <taxon>Oxalobacteraceae</taxon>
        <taxon>Telluria group</taxon>
        <taxon>Duganella</taxon>
    </lineage>
</organism>
<evidence type="ECO:0000313" key="2">
    <source>
        <dbReference type="Proteomes" id="UP000475582"/>
    </source>
</evidence>
<accession>A0A6L6PG08</accession>
<protein>
    <recommendedName>
        <fullName evidence="3">Nucleotidyl transferase AbiEii/AbiGii toxin family protein</fullName>
    </recommendedName>
</protein>
<dbReference type="EMBL" id="WNKY01000005">
    <property type="protein sequence ID" value="MTV37507.1"/>
    <property type="molecule type" value="Genomic_DNA"/>
</dbReference>
<dbReference type="InterPro" id="IPR014513">
    <property type="entry name" value="UCP021525"/>
</dbReference>
<dbReference type="AlphaFoldDB" id="A0A6L6PG08"/>
<sequence>MSPRSILADRPVDPITIEILREVAIGAEAEGIAHMLVGATARDVLLTHVFGLEIKRATHDVDFAVAVKDWNQFEALRARLIARGTFKNGVRAKQRLYYKGADGEYDYHIDLVPFGEISNGTDEVAWPPDLKTIMNVAGYEDVLAAAELVEFSHGFVQKVVSIPGLAILKIVAWSDRGRDNPKDAQDLIFIMDNYANAGNFDRIYEVDEALEAGDGDPDVAGVYLLGLDIRQVASASTLNKLKQITERDFDRLTTEMVKPLRYLESVEERVVLRLRSLLRALSA</sequence>
<name>A0A6L6PG08_9BURK</name>
<reference evidence="1 2" key="1">
    <citation type="submission" date="2019-11" db="EMBL/GenBank/DDBJ databases">
        <title>Type strains purchased from KCTC, JCM and DSMZ.</title>
        <authorList>
            <person name="Lu H."/>
        </authorList>
    </citation>
    <scope>NUCLEOTIDE SEQUENCE [LARGE SCALE GENOMIC DNA]</scope>
    <source>
        <strain evidence="1 2">KCTC 22382</strain>
    </source>
</reference>
<dbReference type="PIRSF" id="PIRSF021525">
    <property type="entry name" value="UCP021525"/>
    <property type="match status" value="1"/>
</dbReference>
<dbReference type="InterPro" id="IPR014942">
    <property type="entry name" value="AbiEii"/>
</dbReference>
<gene>
    <name evidence="1" type="ORF">GM676_07910</name>
</gene>
<keyword evidence="2" id="KW-1185">Reference proteome</keyword>
<evidence type="ECO:0000313" key="1">
    <source>
        <dbReference type="EMBL" id="MTV37507.1"/>
    </source>
</evidence>
<comment type="caution">
    <text evidence="1">The sequence shown here is derived from an EMBL/GenBank/DDBJ whole genome shotgun (WGS) entry which is preliminary data.</text>
</comment>
<dbReference type="Pfam" id="PF08843">
    <property type="entry name" value="AbiEii"/>
    <property type="match status" value="1"/>
</dbReference>